<feature type="region of interest" description="Disordered" evidence="2">
    <location>
        <begin position="1022"/>
        <end position="1041"/>
    </location>
</feature>
<dbReference type="PANTHER" id="PTHR16166">
    <property type="entry name" value="VACUOLAR PROTEIN SORTING-ASSOCIATED PROTEIN VPS13"/>
    <property type="match status" value="1"/>
</dbReference>
<feature type="region of interest" description="Disordered" evidence="2">
    <location>
        <begin position="505"/>
        <end position="544"/>
    </location>
</feature>
<name>A0ABN8PAK1_9CNID</name>
<evidence type="ECO:0000256" key="2">
    <source>
        <dbReference type="SAM" id="MobiDB-lite"/>
    </source>
</evidence>
<feature type="region of interest" description="Disordered" evidence="2">
    <location>
        <begin position="2298"/>
        <end position="2324"/>
    </location>
</feature>
<evidence type="ECO:0008006" key="7">
    <source>
        <dbReference type="Google" id="ProtNLM"/>
    </source>
</evidence>
<feature type="domain" description="VPS13-like middle region" evidence="4">
    <location>
        <begin position="2124"/>
        <end position="2604"/>
    </location>
</feature>
<dbReference type="InterPro" id="IPR026847">
    <property type="entry name" value="VPS13"/>
</dbReference>
<accession>A0ABN8PAK1</accession>
<dbReference type="InterPro" id="IPR056747">
    <property type="entry name" value="VPS13-like_M"/>
</dbReference>
<keyword evidence="1" id="KW-0813">Transport</keyword>
<feature type="domain" description="Chorein N-terminal" evidence="3">
    <location>
        <begin position="1"/>
        <end position="1144"/>
    </location>
</feature>
<protein>
    <recommendedName>
        <fullName evidence="7">Vacuolar protein sorting-associated protein 13D</fullName>
    </recommendedName>
</protein>
<reference evidence="5 6" key="1">
    <citation type="submission" date="2022-05" db="EMBL/GenBank/DDBJ databases">
        <authorList>
            <consortium name="Genoscope - CEA"/>
            <person name="William W."/>
        </authorList>
    </citation>
    <scope>NUCLEOTIDE SEQUENCE [LARGE SCALE GENOMIC DNA]</scope>
</reference>
<feature type="region of interest" description="Disordered" evidence="2">
    <location>
        <begin position="2061"/>
        <end position="2080"/>
    </location>
</feature>
<dbReference type="PANTHER" id="PTHR16166:SF141">
    <property type="entry name" value="INTERMEMBRANE LIPID TRANSFER PROTEIN VPS13D"/>
    <property type="match status" value="1"/>
</dbReference>
<evidence type="ECO:0000313" key="6">
    <source>
        <dbReference type="Proteomes" id="UP001159405"/>
    </source>
</evidence>
<dbReference type="InterPro" id="IPR026854">
    <property type="entry name" value="VPS13_N"/>
</dbReference>
<gene>
    <name evidence="5" type="ORF">PLOB_00038077</name>
</gene>
<dbReference type="Pfam" id="PF25033">
    <property type="entry name" value="VPS13_M"/>
    <property type="match status" value="1"/>
</dbReference>
<feature type="compositionally biased region" description="Low complexity" evidence="2">
    <location>
        <begin position="2061"/>
        <end position="2073"/>
    </location>
</feature>
<feature type="compositionally biased region" description="Gly residues" evidence="2">
    <location>
        <begin position="533"/>
        <end position="544"/>
    </location>
</feature>
<evidence type="ECO:0000259" key="3">
    <source>
        <dbReference type="Pfam" id="PF12624"/>
    </source>
</evidence>
<evidence type="ECO:0000259" key="4">
    <source>
        <dbReference type="Pfam" id="PF25033"/>
    </source>
</evidence>
<feature type="compositionally biased region" description="Low complexity" evidence="2">
    <location>
        <begin position="1761"/>
        <end position="1784"/>
    </location>
</feature>
<evidence type="ECO:0000256" key="1">
    <source>
        <dbReference type="ARBA" id="ARBA00022448"/>
    </source>
</evidence>
<organism evidence="5 6">
    <name type="scientific">Porites lobata</name>
    <dbReference type="NCBI Taxonomy" id="104759"/>
    <lineage>
        <taxon>Eukaryota</taxon>
        <taxon>Metazoa</taxon>
        <taxon>Cnidaria</taxon>
        <taxon>Anthozoa</taxon>
        <taxon>Hexacorallia</taxon>
        <taxon>Scleractinia</taxon>
        <taxon>Fungiina</taxon>
        <taxon>Poritidae</taxon>
        <taxon>Porites</taxon>
    </lineage>
</organism>
<dbReference type="EMBL" id="CALNXK010000056">
    <property type="protein sequence ID" value="CAH3135804.1"/>
    <property type="molecule type" value="Genomic_DNA"/>
</dbReference>
<proteinExistence type="predicted"/>
<dbReference type="Pfam" id="PF12624">
    <property type="entry name" value="VPS13_N"/>
    <property type="match status" value="1"/>
</dbReference>
<evidence type="ECO:0000313" key="5">
    <source>
        <dbReference type="EMBL" id="CAH3135804.1"/>
    </source>
</evidence>
<dbReference type="Proteomes" id="UP001159405">
    <property type="component" value="Unassembled WGS sequence"/>
</dbReference>
<feature type="region of interest" description="Disordered" evidence="2">
    <location>
        <begin position="1759"/>
        <end position="1784"/>
    </location>
</feature>
<comment type="caution">
    <text evidence="5">The sequence shown here is derived from an EMBL/GenBank/DDBJ whole genome shotgun (WGS) entry which is preliminary data.</text>
</comment>
<sequence>MLESLAAWVLRTYVGEYVENLNTDQLSIGYGTVDLHNLPLKKTALKGLELPLELKSGFIGHLQLSIPLRRPKSEPWIVHVNKLYLVAGPLQHSQYNEEEEKERERVRKRKRLDALEAQWLAARKNNAAAGGFWSGSWWPSLYSSFSTTIVENLQLIISDVHFRYEDATTKESLPFAFGITIAKLSAQSTNESWNPEEIIKNERSIKYKLIELQNMAIYWDTDVTLVGDLPSRDLEVMQTSSFPFSLEGARKKFFFYNQSFFVISPIKSIPFLKFSRDHLRSFLGITCGRGSFAEKFTLVYSKNVTYKQGVDSHVNLWKKLIQFQSALQRMINRNQGKAGFSKHHYILEPTSAQAKMKRNASALPLSSQQMPRFVVDVHVEKIPLSLEETQYKMLITLMEGFERHFRQCRYLKWRPKCPIKNNAREWWQFSVNSILHSIKERNMRQTWTFAAKRAHDMVKYVNIYTNHLVSATTAEPALTEDQAQIEEELTFEELVVLRTIAQSKAKSEISQRSQPESEDQSPESVKEELEKAGSGGAGGGGGGGGWQSWVTGWYSWYGADTPDGSAEKTKGKDSAAPAFMAEPPTTKEEEEFLDELADNQHLNESIFNRDQVFAHLNFKLDAGSLKLINTKQSNSSSQTIALPVVEAEFSDLRWDSEMRPRSSTWEFNMSLGALFVHDKLTPGTLFPSLVCPQGRESKKASLAKKQQGTLSKTTTGAVVMSAASVGVNLLQDMSEPVFEIKFESLSPTSKVAYRLSVTTQPLDVVYNPLVFDHISEFFSHTSLEGTQALHIERQLREVARVRYEELKNQTRAELVQTLDAMMAGSEVGQSKRWDIQLDISAPRFLLPERFQDRKSSVVVIDFGHLSFANTQALNRKKTVSGGQDSRADMEDDFFVTPPSTPPEEDEEFMSITESTEALVKEMSRETLIDIMYERYTLDLSDIQMVVCNVKDNWSEVASKPFVTSDVHVVDKFTITIQLERRLLFTADPQYPAVTLFAKLPNLILHINEHKLQALTKCVKQLSRPKPSTPAPSVARERAVASSTPLPRVERVDSSIDDLYYSLYSSSVTIPDMLKESPTWSISKSAVDITLEDKTKELVEESRMLFVQFTIDRVSFGVQSMGCLIAELQILGVKANYMKRPYDSTISFAVHGVHLVDAIQNFGPEYELLFSSCKPQPVPSSSNASHSRSTSEKSFTETVSSTFSVVADLVRPGSTRKLQESDVSFTSETTAVMEEEDLITFDYQHYDADSPSSKSVNGSGMNNVNLQFNALNVIANQETLAALVQFFSASFSSGETVLSMTDLPTVPEQPDIESHQTQAEEQVSDVTEVRASFKSINVLVIRSVNVNGMKSVRKVAEVAVGEVQLNASLGQCQRLDGSLGGFRIIDLTPEGSLYRTVCTCGSLFAGDTTTREPSFLWSLPEDMQDGPNDQRAFTFTLVIPPKGGQSPRLVVDVPMESDVDVSEIARNIQINVRVASAQYTHTYRFLSELLLSAGDYAVYASQFGKTLRQAASNVAMGLASKKRALAEGLDYLSSSFVTTGGQEERSLGSRQESLLFENDSDALREGCDFVDNISLSPKRRVYSCISVDSPIVQVPKSSSSTEMLVAHLGNITVRNTHLMEVVEEESDTGHLAAEEHDIDRLFVEIKEMSLYCLTPDLKDSSRTSSFSSPESFTGRNALNSPKSYGTHILGKTAFELMMDRRSEKIGSLGAPLNTQKPTIHISGKVASPLQLELSTHSYHQLLDTIDNIGGGKETVPVPPPAVVHSSSLASPASQSPSTLSPSSSASNLEAYIPEKVLPEKRVSFVPNVSFGANVDSPEDLSIDYELETEGPTPVRAHFELPHFSIKLCGELNKVEHDFVDIMFYDFILGYEHTKPTVTLIDVSLGGLLVEDLLQEHDSPYRHLISSSSPRQFHLRERSLSAYPSSLSTSCPVVSDAGLRSNFSSSLPHCLSTTHQQSPFRSLAPLRPLMETHKFSSLPSVNASIDRNSSVEDVNIVLKEKKRNNLVHIQVLLVDKKDDEFSTKHNSVNRMIDVDFNSLEANLNLQTWVIVLEFFGIGVPQQPLSSQPSSPSAQSNPLDNALDGKQLPVEIEGVEEPAENEGLNTEVKFQVSALTLVLSKKRYPLAKVKAFGLFTDINMRDGNLAAAGRLTSVSVTDMSPHGTLYREKFKTFGDEALSFNFFKYGSPDPDLLRDQDMSLKLRMSSVQYVHTKRFQTELVVFCQHYLQLQEVLGRMRAASEGNEVSWMFGRGTRVTLDVKAGNPVILVPRSAKSGHMLVVDLGNLSVANDYRWDGSSGTLSHCMNPQRPQYQNDSGKSLGTDSDVNRPNQPQHVCLLDSMRIELVDIDLFTATRIAVNNQKSSGEFSYKSQGLKLFKEKCRLNLTVERNLDWAFSRAVPDINVSGRLSSVGASVDYAQYCFILGMLGENFGEPLEEFERPSSVIQDPLGKPPETEEVWTSLRMRIDLMNVSLELHPVQLFEHPEDFPDPSHLPSLARIDFIKSKFEFESFSDWSKTIDLVSEEVIFEDTRQKGMDLDDSDSCIFTGILLPRRSSLSAREQENCLQFEVHYRDTTKRTLLTFLFDHSRVVLIMDYLLDTYNFIMCRMFKTSTGLFILVVIALPSTSTMSLVSPHVRESKTVLDSGFHAVDSRFQRIASDDTTFEDEKQMVYREAGSSQFSQYIYRYIF</sequence>
<keyword evidence="6" id="KW-1185">Reference proteome</keyword>